<dbReference type="InterPro" id="IPR029058">
    <property type="entry name" value="AB_hydrolase_fold"/>
</dbReference>
<protein>
    <submittedName>
        <fullName evidence="3">Carboxymethylenebutenolidase</fullName>
    </submittedName>
</protein>
<dbReference type="PANTHER" id="PTHR46623:SF6">
    <property type="entry name" value="ALPHA_BETA-HYDROLASES SUPERFAMILY PROTEIN"/>
    <property type="match status" value="1"/>
</dbReference>
<proteinExistence type="predicted"/>
<dbReference type="AlphaFoldDB" id="A0A1Y6D3F8"/>
<sequence>MIDITASDGFVFSAYRADPAGAPKGAVVVLQELFGVTRHIRDVVDAHAARGYVAVAPCLFDRAKKGVELGADEAGAAEGLALVRGVGFGKAMADIQATVESVAAHGKVVLIGYDWGGYLAYHAANLVKGLACAIGYYGCGIAEDPGPKRRIPTQLHFGLADPHIPAARIIGFRSTRPDVRVYEYPAGHGFAAEGRAGYSAEAAGLALERVATLIAHTVEGPPTVTLKNAGAYAASANAKADKKKKKPAGEDDLGPPL</sequence>
<feature type="region of interest" description="Disordered" evidence="1">
    <location>
        <begin position="236"/>
        <end position="257"/>
    </location>
</feature>
<dbReference type="OrthoDB" id="9787933at2"/>
<organism evidence="3 4">
    <name type="scientific">Methylomagnum ishizawai</name>
    <dbReference type="NCBI Taxonomy" id="1760988"/>
    <lineage>
        <taxon>Bacteria</taxon>
        <taxon>Pseudomonadati</taxon>
        <taxon>Pseudomonadota</taxon>
        <taxon>Gammaproteobacteria</taxon>
        <taxon>Methylococcales</taxon>
        <taxon>Methylococcaceae</taxon>
        <taxon>Methylomagnum</taxon>
    </lineage>
</organism>
<dbReference type="Proteomes" id="UP000192923">
    <property type="component" value="Unassembled WGS sequence"/>
</dbReference>
<evidence type="ECO:0000313" key="4">
    <source>
        <dbReference type="Proteomes" id="UP000192923"/>
    </source>
</evidence>
<dbReference type="SUPFAM" id="SSF53474">
    <property type="entry name" value="alpha/beta-Hydrolases"/>
    <property type="match status" value="1"/>
</dbReference>
<dbReference type="InterPro" id="IPR002925">
    <property type="entry name" value="Dienelactn_hydro"/>
</dbReference>
<dbReference type="STRING" id="1760988.SAMN02949497_4606"/>
<gene>
    <name evidence="3" type="ORF">SAMN02949497_4606</name>
</gene>
<dbReference type="Pfam" id="PF01738">
    <property type="entry name" value="DLH"/>
    <property type="match status" value="1"/>
</dbReference>
<dbReference type="EMBL" id="FXAM01000001">
    <property type="protein sequence ID" value="SMF97187.1"/>
    <property type="molecule type" value="Genomic_DNA"/>
</dbReference>
<keyword evidence="4" id="KW-1185">Reference proteome</keyword>
<dbReference type="PANTHER" id="PTHR46623">
    <property type="entry name" value="CARBOXYMETHYLENEBUTENOLIDASE-RELATED"/>
    <property type="match status" value="1"/>
</dbReference>
<name>A0A1Y6D3F8_9GAMM</name>
<dbReference type="GO" id="GO:0016787">
    <property type="term" value="F:hydrolase activity"/>
    <property type="evidence" value="ECO:0007669"/>
    <property type="project" value="InterPro"/>
</dbReference>
<dbReference type="Gene3D" id="3.40.50.1820">
    <property type="entry name" value="alpha/beta hydrolase"/>
    <property type="match status" value="1"/>
</dbReference>
<dbReference type="InterPro" id="IPR051049">
    <property type="entry name" value="Dienelactone_hydrolase-like"/>
</dbReference>
<reference evidence="3 4" key="1">
    <citation type="submission" date="2016-12" db="EMBL/GenBank/DDBJ databases">
        <authorList>
            <person name="Song W.-J."/>
            <person name="Kurnit D.M."/>
        </authorList>
    </citation>
    <scope>NUCLEOTIDE SEQUENCE [LARGE SCALE GENOMIC DNA]</scope>
    <source>
        <strain evidence="3 4">175</strain>
    </source>
</reference>
<feature type="domain" description="Dienelactone hydrolase" evidence="2">
    <location>
        <begin position="12"/>
        <end position="216"/>
    </location>
</feature>
<evidence type="ECO:0000313" key="3">
    <source>
        <dbReference type="EMBL" id="SMF97187.1"/>
    </source>
</evidence>
<evidence type="ECO:0000259" key="2">
    <source>
        <dbReference type="Pfam" id="PF01738"/>
    </source>
</evidence>
<dbReference type="RefSeq" id="WP_085216000.1">
    <property type="nucleotide sequence ID" value="NZ_FXAM01000001.1"/>
</dbReference>
<accession>A0A1Y6D3F8</accession>
<evidence type="ECO:0000256" key="1">
    <source>
        <dbReference type="SAM" id="MobiDB-lite"/>
    </source>
</evidence>